<dbReference type="EMBL" id="BOOG01000014">
    <property type="protein sequence ID" value="GIH69447.1"/>
    <property type="molecule type" value="Genomic_DNA"/>
</dbReference>
<dbReference type="InterPro" id="IPR054613">
    <property type="entry name" value="Peptidase_S78_dom"/>
</dbReference>
<feature type="compositionally biased region" description="Basic and acidic residues" evidence="4">
    <location>
        <begin position="1"/>
        <end position="10"/>
    </location>
</feature>
<evidence type="ECO:0000259" key="5">
    <source>
        <dbReference type="Pfam" id="PF04586"/>
    </source>
</evidence>
<reference evidence="6" key="1">
    <citation type="submission" date="2021-01" db="EMBL/GenBank/DDBJ databases">
        <title>Whole genome shotgun sequence of Sphaerimonospora thailandensis NBRC 107569.</title>
        <authorList>
            <person name="Komaki H."/>
            <person name="Tamura T."/>
        </authorList>
    </citation>
    <scope>NUCLEOTIDE SEQUENCE</scope>
    <source>
        <strain evidence="6">NBRC 107569</strain>
    </source>
</reference>
<dbReference type="Pfam" id="PF04586">
    <property type="entry name" value="Peptidase_S78"/>
    <property type="match status" value="1"/>
</dbReference>
<name>A0A8J3R8S4_9ACTN</name>
<keyword evidence="2" id="KW-0645">Protease</keyword>
<comment type="caution">
    <text evidence="6">The sequence shown here is derived from an EMBL/GenBank/DDBJ whole genome shotgun (WGS) entry which is preliminary data.</text>
</comment>
<dbReference type="GO" id="GO:0008233">
    <property type="term" value="F:peptidase activity"/>
    <property type="evidence" value="ECO:0007669"/>
    <property type="project" value="UniProtKB-KW"/>
</dbReference>
<dbReference type="GO" id="GO:0006508">
    <property type="term" value="P:proteolysis"/>
    <property type="evidence" value="ECO:0007669"/>
    <property type="project" value="UniProtKB-KW"/>
</dbReference>
<evidence type="ECO:0000313" key="7">
    <source>
        <dbReference type="Proteomes" id="UP000610966"/>
    </source>
</evidence>
<organism evidence="6 7">
    <name type="scientific">Sphaerimonospora thailandensis</name>
    <dbReference type="NCBI Taxonomy" id="795644"/>
    <lineage>
        <taxon>Bacteria</taxon>
        <taxon>Bacillati</taxon>
        <taxon>Actinomycetota</taxon>
        <taxon>Actinomycetes</taxon>
        <taxon>Streptosporangiales</taxon>
        <taxon>Streptosporangiaceae</taxon>
        <taxon>Sphaerimonospora</taxon>
    </lineage>
</organism>
<evidence type="ECO:0000256" key="1">
    <source>
        <dbReference type="ARBA" id="ARBA00022612"/>
    </source>
</evidence>
<accession>A0A8J3R8S4</accession>
<evidence type="ECO:0000256" key="4">
    <source>
        <dbReference type="SAM" id="MobiDB-lite"/>
    </source>
</evidence>
<dbReference type="Proteomes" id="UP000610966">
    <property type="component" value="Unassembled WGS sequence"/>
</dbReference>
<feature type="region of interest" description="Disordered" evidence="4">
    <location>
        <begin position="1"/>
        <end position="37"/>
    </location>
</feature>
<feature type="compositionally biased region" description="Basic and acidic residues" evidence="4">
    <location>
        <begin position="19"/>
        <end position="29"/>
    </location>
</feature>
<sequence>MLSDLRDAATRRAQGVRAPADRPSQRRCAEQPGSRAAARVPASIELRETPGGSGLLEFVGHASVYEHGYTMYDWYGPYTEIVSAGAGAESLALADLDVPLVLAHDQLRRIARTTTGTLTLAEDETGLSVRAPALDPADYDVAYIAPKLRAGLVDEMSFAFRIEAGQWSPDYMEYRITRYDIHRGDVAIVGYGANPATDAALRSMDPLKVIEGLDDDRARAVLAALSARLAPPSREIPTTSRVVITDDDVRERVIR</sequence>
<evidence type="ECO:0000256" key="3">
    <source>
        <dbReference type="ARBA" id="ARBA00022801"/>
    </source>
</evidence>
<keyword evidence="3" id="KW-0378">Hydrolase</keyword>
<dbReference type="AlphaFoldDB" id="A0A8J3R8S4"/>
<evidence type="ECO:0000256" key="2">
    <source>
        <dbReference type="ARBA" id="ARBA00022670"/>
    </source>
</evidence>
<evidence type="ECO:0000313" key="6">
    <source>
        <dbReference type="EMBL" id="GIH69447.1"/>
    </source>
</evidence>
<dbReference type="RefSeq" id="WP_239089478.1">
    <property type="nucleotide sequence ID" value="NZ_BOOG01000014.1"/>
</dbReference>
<keyword evidence="1" id="KW-1188">Viral release from host cell</keyword>
<feature type="domain" description="Prohead serine protease" evidence="5">
    <location>
        <begin position="57"/>
        <end position="206"/>
    </location>
</feature>
<keyword evidence="7" id="KW-1185">Reference proteome</keyword>
<proteinExistence type="predicted"/>
<gene>
    <name evidence="6" type="ORF">Mth01_17000</name>
</gene>
<protein>
    <recommendedName>
        <fullName evidence="5">Prohead serine protease domain-containing protein</fullName>
    </recommendedName>
</protein>